<feature type="transmembrane region" description="Helical" evidence="1">
    <location>
        <begin position="6"/>
        <end position="26"/>
    </location>
</feature>
<dbReference type="STRING" id="299262.BWR18_02955"/>
<dbReference type="RefSeq" id="WP_076626635.1">
    <property type="nucleotide sequence ID" value="NZ_CP019312.1"/>
</dbReference>
<keyword evidence="3" id="KW-1185">Reference proteome</keyword>
<reference evidence="2 3" key="1">
    <citation type="submission" date="2017-01" db="EMBL/GenBank/DDBJ databases">
        <title>Complete genome of Tateyamaria omphalii DOK1-4 isolated from seawater in Dokdo.</title>
        <authorList>
            <person name="Kim J.H."/>
            <person name="Chi W.-J."/>
        </authorList>
    </citation>
    <scope>NUCLEOTIDE SEQUENCE [LARGE SCALE GENOMIC DNA]</scope>
    <source>
        <strain evidence="2 3">DOK1-4</strain>
    </source>
</reference>
<evidence type="ECO:0000313" key="2">
    <source>
        <dbReference type="EMBL" id="APX10768.1"/>
    </source>
</evidence>
<organism evidence="2 3">
    <name type="scientific">Tateyamaria omphalii</name>
    <dbReference type="NCBI Taxonomy" id="299262"/>
    <lineage>
        <taxon>Bacteria</taxon>
        <taxon>Pseudomonadati</taxon>
        <taxon>Pseudomonadota</taxon>
        <taxon>Alphaproteobacteria</taxon>
        <taxon>Rhodobacterales</taxon>
        <taxon>Roseobacteraceae</taxon>
        <taxon>Tateyamaria</taxon>
    </lineage>
</organism>
<dbReference type="Pfam" id="PF05751">
    <property type="entry name" value="FixH"/>
    <property type="match status" value="1"/>
</dbReference>
<evidence type="ECO:0000313" key="3">
    <source>
        <dbReference type="Proteomes" id="UP000186336"/>
    </source>
</evidence>
<dbReference type="OrthoDB" id="1495896at2"/>
<accession>A0A1P8MRU4</accession>
<dbReference type="InterPro" id="IPR008620">
    <property type="entry name" value="FixH"/>
</dbReference>
<name>A0A1P8MRU4_9RHOB</name>
<evidence type="ECO:0000256" key="1">
    <source>
        <dbReference type="SAM" id="Phobius"/>
    </source>
</evidence>
<dbReference type="KEGG" id="tom:BWR18_02955"/>
<dbReference type="Proteomes" id="UP000186336">
    <property type="component" value="Chromosome"/>
</dbReference>
<keyword evidence="1" id="KW-0472">Membrane</keyword>
<sequence length="151" mass="16617">MIKELTGWHVLAIFVTGFAIIIGVNLTMAFQAVSTFPGLETRNSYMVSQLFDEERDAQVALGWDVRLETGGDQLTLYIDDEIGPVVPTIKAATLGRATHVGDDMIPVFRHDGTRFVATIPPLAPGNWNLRLAAVAPDGTDFRQRVVLRVRP</sequence>
<keyword evidence="1" id="KW-1133">Transmembrane helix</keyword>
<proteinExistence type="predicted"/>
<keyword evidence="1" id="KW-0812">Transmembrane</keyword>
<dbReference type="AlphaFoldDB" id="A0A1P8MRU4"/>
<protein>
    <submittedName>
        <fullName evidence="2">Nitrogen fixation protein FixH</fullName>
    </submittedName>
</protein>
<dbReference type="EMBL" id="CP019312">
    <property type="protein sequence ID" value="APX10768.1"/>
    <property type="molecule type" value="Genomic_DNA"/>
</dbReference>
<gene>
    <name evidence="2" type="ORF">BWR18_02955</name>
</gene>